<dbReference type="SMART" id="SM00283">
    <property type="entry name" value="MA"/>
    <property type="match status" value="1"/>
</dbReference>
<dbReference type="Proteomes" id="UP000656042">
    <property type="component" value="Unassembled WGS sequence"/>
</dbReference>
<evidence type="ECO:0000256" key="1">
    <source>
        <dbReference type="ARBA" id="ARBA00022692"/>
    </source>
</evidence>
<dbReference type="AlphaFoldDB" id="A0A8J3C7J2"/>
<dbReference type="InterPro" id="IPR013587">
    <property type="entry name" value="Nitrate/nitrite_sensing"/>
</dbReference>
<dbReference type="CDD" id="cd06225">
    <property type="entry name" value="HAMP"/>
    <property type="match status" value="1"/>
</dbReference>
<dbReference type="SUPFAM" id="SSF58104">
    <property type="entry name" value="Methyl-accepting chemotaxis protein (MCP) signaling domain"/>
    <property type="match status" value="1"/>
</dbReference>
<evidence type="ECO:0000313" key="9">
    <source>
        <dbReference type="EMBL" id="GGL16709.1"/>
    </source>
</evidence>
<accession>A0A8J3C7J2</accession>
<evidence type="ECO:0000256" key="5">
    <source>
        <dbReference type="PROSITE-ProRule" id="PRU00284"/>
    </source>
</evidence>
<dbReference type="InterPro" id="IPR004089">
    <property type="entry name" value="MCPsignal_dom"/>
</dbReference>
<comment type="similarity">
    <text evidence="4">Belongs to the methyl-accepting chemotaxis (MCP) protein family.</text>
</comment>
<reference evidence="9" key="1">
    <citation type="journal article" date="2014" name="Int. J. Syst. Evol. Microbiol.">
        <title>Complete genome sequence of Corynebacterium casei LMG S-19264T (=DSM 44701T), isolated from a smear-ripened cheese.</title>
        <authorList>
            <consortium name="US DOE Joint Genome Institute (JGI-PGF)"/>
            <person name="Walter F."/>
            <person name="Albersmeier A."/>
            <person name="Kalinowski J."/>
            <person name="Ruckert C."/>
        </authorList>
    </citation>
    <scope>NUCLEOTIDE SEQUENCE</scope>
    <source>
        <strain evidence="9">CGMCC 4.7299</strain>
    </source>
</reference>
<dbReference type="RefSeq" id="WP_189082617.1">
    <property type="nucleotide sequence ID" value="NZ_BMMX01000052.1"/>
</dbReference>
<protein>
    <submittedName>
        <fullName evidence="9">Methyl-accepting chemotaxis sensory transducer</fullName>
    </submittedName>
</protein>
<proteinExistence type="inferred from homology"/>
<dbReference type="PROSITE" id="PS50885">
    <property type="entry name" value="HAMP"/>
    <property type="match status" value="1"/>
</dbReference>
<dbReference type="SMART" id="SM00304">
    <property type="entry name" value="HAMP"/>
    <property type="match status" value="2"/>
</dbReference>
<feature type="transmembrane region" description="Helical" evidence="6">
    <location>
        <begin position="314"/>
        <end position="334"/>
    </location>
</feature>
<dbReference type="EMBL" id="BMMX01000052">
    <property type="protein sequence ID" value="GGL16709.1"/>
    <property type="molecule type" value="Genomic_DNA"/>
</dbReference>
<feature type="domain" description="Methyl-accepting transducer" evidence="7">
    <location>
        <begin position="408"/>
        <end position="640"/>
    </location>
</feature>
<dbReference type="PANTHER" id="PTHR32089">
    <property type="entry name" value="METHYL-ACCEPTING CHEMOTAXIS PROTEIN MCPB"/>
    <property type="match status" value="1"/>
</dbReference>
<keyword evidence="3 5" id="KW-0807">Transducer</keyword>
<keyword evidence="1 6" id="KW-0812">Transmembrane</keyword>
<organism evidence="9 10">
    <name type="scientific">Mangrovihabitans endophyticus</name>
    <dbReference type="NCBI Taxonomy" id="1751298"/>
    <lineage>
        <taxon>Bacteria</taxon>
        <taxon>Bacillati</taxon>
        <taxon>Actinomycetota</taxon>
        <taxon>Actinomycetes</taxon>
        <taxon>Micromonosporales</taxon>
        <taxon>Micromonosporaceae</taxon>
        <taxon>Mangrovihabitans</taxon>
    </lineage>
</organism>
<keyword evidence="6" id="KW-0472">Membrane</keyword>
<gene>
    <name evidence="9" type="primary">mcp40H-8</name>
    <name evidence="9" type="ORF">GCM10012284_59130</name>
</gene>
<keyword evidence="2 6" id="KW-1133">Transmembrane helix</keyword>
<evidence type="ECO:0000256" key="2">
    <source>
        <dbReference type="ARBA" id="ARBA00022989"/>
    </source>
</evidence>
<keyword evidence="10" id="KW-1185">Reference proteome</keyword>
<dbReference type="Pfam" id="PF00672">
    <property type="entry name" value="HAMP"/>
    <property type="match status" value="1"/>
</dbReference>
<dbReference type="Pfam" id="PF08376">
    <property type="entry name" value="NIT"/>
    <property type="match status" value="1"/>
</dbReference>
<feature type="domain" description="HAMP" evidence="8">
    <location>
        <begin position="337"/>
        <end position="389"/>
    </location>
</feature>
<evidence type="ECO:0000256" key="3">
    <source>
        <dbReference type="ARBA" id="ARBA00023224"/>
    </source>
</evidence>
<name>A0A8J3C7J2_9ACTN</name>
<reference evidence="9" key="2">
    <citation type="submission" date="2020-09" db="EMBL/GenBank/DDBJ databases">
        <authorList>
            <person name="Sun Q."/>
            <person name="Zhou Y."/>
        </authorList>
    </citation>
    <scope>NUCLEOTIDE SEQUENCE</scope>
    <source>
        <strain evidence="9">CGMCC 4.7299</strain>
    </source>
</reference>
<dbReference type="PANTHER" id="PTHR32089:SF112">
    <property type="entry name" value="LYSOZYME-LIKE PROTEIN-RELATED"/>
    <property type="match status" value="1"/>
</dbReference>
<dbReference type="PROSITE" id="PS50111">
    <property type="entry name" value="CHEMOTAXIS_TRANSDUC_2"/>
    <property type="match status" value="1"/>
</dbReference>
<evidence type="ECO:0000313" key="10">
    <source>
        <dbReference type="Proteomes" id="UP000656042"/>
    </source>
</evidence>
<dbReference type="Pfam" id="PF00015">
    <property type="entry name" value="MCPsignal"/>
    <property type="match status" value="1"/>
</dbReference>
<dbReference type="Gene3D" id="1.10.287.950">
    <property type="entry name" value="Methyl-accepting chemotaxis protein"/>
    <property type="match status" value="1"/>
</dbReference>
<dbReference type="GO" id="GO:0016020">
    <property type="term" value="C:membrane"/>
    <property type="evidence" value="ECO:0007669"/>
    <property type="project" value="InterPro"/>
</dbReference>
<evidence type="ECO:0000259" key="7">
    <source>
        <dbReference type="PROSITE" id="PS50111"/>
    </source>
</evidence>
<dbReference type="InterPro" id="IPR003660">
    <property type="entry name" value="HAMP_dom"/>
</dbReference>
<evidence type="ECO:0000259" key="8">
    <source>
        <dbReference type="PROSITE" id="PS50885"/>
    </source>
</evidence>
<comment type="caution">
    <text evidence="9">The sequence shown here is derived from an EMBL/GenBank/DDBJ whole genome shotgun (WGS) entry which is preliminary data.</text>
</comment>
<dbReference type="GO" id="GO:0007165">
    <property type="term" value="P:signal transduction"/>
    <property type="evidence" value="ECO:0007669"/>
    <property type="project" value="UniProtKB-KW"/>
</dbReference>
<sequence length="654" mass="68229">MRALPGLTWLRHMTLVQRMGLMAGLPVIALLALVGKEAVADVGRLSGLQVSQRWTTAAVAGGDLVHAIQRERGASSIFMTSGGQRFGAELRSYRTDVDTAWDTFDDATTTAAQGDDGAGEYPQLAELDAARAELASRRTAVDGLPADRAAQIGYFTGVDDTVLSLVASTTAESADPAIARQNSAYLAVLWAKEKLGLLRAQMGAAYTNQGWAPGQERLVSRLLGQVDIELADARGFAGEDVAAQLDTLAASATGQQVTELITAALDDGALDQDPAAWFATVTEYIDGYRDVENTLAAQQVAAAADNVRSTWVSFAIRVIVLAAVVTLLILMGAMTTRSLRARVRSGVRNAEALAAGDLSARFLDDGRDELSALGRSINQALDRIEATLRDVIRHSHALGESAGDVGRTSDSLSAAASTARGDVTSAVDATNRMNEEVQALAGASEQLRASIAEIASNCTQAASVADTAVTLAGSTRTTMTRLGTASSEIGDVIGLISGIAEQTNLLALNATIESARAGEAGKGFAVVASEVKDLAQETSRATGDITTRISDIQSQATEAVEAIDRISEVIGRINEIQTSIAGAAEEQAAVTQEVSSSVHRSARESEDLRLRIDAIAGSVSATDDGAGNAQRASTSLTRLGGDLRSSLAAFRIKD</sequence>
<evidence type="ECO:0000256" key="4">
    <source>
        <dbReference type="ARBA" id="ARBA00029447"/>
    </source>
</evidence>
<evidence type="ECO:0000256" key="6">
    <source>
        <dbReference type="SAM" id="Phobius"/>
    </source>
</evidence>